<dbReference type="OrthoDB" id="6912309at2"/>
<dbReference type="KEGG" id="xba:C7S18_23430"/>
<proteinExistence type="predicted"/>
<dbReference type="Pfam" id="PF14454">
    <property type="entry name" value="Prok_Ub"/>
    <property type="match status" value="1"/>
</dbReference>
<evidence type="ECO:0000313" key="2">
    <source>
        <dbReference type="Proteomes" id="UP000241074"/>
    </source>
</evidence>
<reference evidence="1 2" key="1">
    <citation type="submission" date="2018-03" db="EMBL/GenBank/DDBJ databases">
        <title>Ahniella affigens gen. nov., sp. nov., a gammaproteobacterium isolated from sandy soil near a stream.</title>
        <authorList>
            <person name="Ko Y."/>
            <person name="Kim J.-H."/>
        </authorList>
    </citation>
    <scope>NUCLEOTIDE SEQUENCE [LARGE SCALE GENOMIC DNA]</scope>
    <source>
        <strain evidence="1 2">D13</strain>
        <plasmid evidence="2">Plasmid unnamed</plasmid>
    </source>
</reference>
<dbReference type="Proteomes" id="UP000241074">
    <property type="component" value="Plasmid unnamed"/>
</dbReference>
<accession>A0A2P1PZI3</accession>
<sequence>MTATIAVLKRQFQFGATRLDDPAPSLTPQDALRLFEPNYPFLATARLGEPTIQGDFLVYPVLKPEVQVKGASNRQPADKTLLRKAIGAVKQWSDAPAAMVQPSPAWHLVFSRVDQVSRRADSPVRDAFDVPLA</sequence>
<evidence type="ECO:0008006" key="3">
    <source>
        <dbReference type="Google" id="ProtNLM"/>
    </source>
</evidence>
<dbReference type="AlphaFoldDB" id="A0A2P1PZI3"/>
<dbReference type="EMBL" id="CP027861">
    <property type="protein sequence ID" value="AVQ00251.1"/>
    <property type="molecule type" value="Genomic_DNA"/>
</dbReference>
<protein>
    <recommendedName>
        <fullName evidence="3">PRTRC system protein C</fullName>
    </recommendedName>
</protein>
<keyword evidence="2" id="KW-1185">Reference proteome</keyword>
<gene>
    <name evidence="1" type="ORF">C7S18_23430</name>
</gene>
<keyword evidence="1" id="KW-0614">Plasmid</keyword>
<reference evidence="1 2" key="2">
    <citation type="submission" date="2018-03" db="EMBL/GenBank/DDBJ databases">
        <authorList>
            <person name="Keele B.F."/>
        </authorList>
    </citation>
    <scope>NUCLEOTIDE SEQUENCE [LARGE SCALE GENOMIC DNA]</scope>
    <source>
        <strain evidence="1 2">D13</strain>
        <plasmid evidence="2">Plasmid unnamed</plasmid>
    </source>
</reference>
<evidence type="ECO:0000313" key="1">
    <source>
        <dbReference type="EMBL" id="AVQ00251.1"/>
    </source>
</evidence>
<organism evidence="1 2">
    <name type="scientific">Ahniella affigens</name>
    <dbReference type="NCBI Taxonomy" id="2021234"/>
    <lineage>
        <taxon>Bacteria</taxon>
        <taxon>Pseudomonadati</taxon>
        <taxon>Pseudomonadota</taxon>
        <taxon>Gammaproteobacteria</taxon>
        <taxon>Lysobacterales</taxon>
        <taxon>Rhodanobacteraceae</taxon>
        <taxon>Ahniella</taxon>
    </lineage>
</organism>
<dbReference type="RefSeq" id="WP_106894169.1">
    <property type="nucleotide sequence ID" value="NZ_CP027861.1"/>
</dbReference>
<geneLocation type="plasmid" evidence="1">
    <name>unnamed</name>
</geneLocation>
<name>A0A2P1PZI3_9GAMM</name>
<dbReference type="InterPro" id="IPR032866">
    <property type="entry name" value="Prok_Ub"/>
</dbReference>